<organism evidence="1">
    <name type="scientific">Siphoviridae sp. ctP0x5</name>
    <dbReference type="NCBI Taxonomy" id="2827863"/>
    <lineage>
        <taxon>Viruses</taxon>
        <taxon>Duplodnaviria</taxon>
        <taxon>Heunggongvirae</taxon>
        <taxon>Uroviricota</taxon>
        <taxon>Caudoviricetes</taxon>
    </lineage>
</organism>
<proteinExistence type="predicted"/>
<name>A0A8S5TG32_9CAUD</name>
<evidence type="ECO:0000313" key="1">
    <source>
        <dbReference type="EMBL" id="DAF61987.1"/>
    </source>
</evidence>
<dbReference type="EMBL" id="BK032818">
    <property type="protein sequence ID" value="DAF61987.1"/>
    <property type="molecule type" value="Genomic_DNA"/>
</dbReference>
<reference evidence="1" key="1">
    <citation type="journal article" date="2021" name="Proc. Natl. Acad. Sci. U.S.A.">
        <title>A Catalog of Tens of Thousands of Viruses from Human Metagenomes Reveals Hidden Associations with Chronic Diseases.</title>
        <authorList>
            <person name="Tisza M.J."/>
            <person name="Buck C.B."/>
        </authorList>
    </citation>
    <scope>NUCLEOTIDE SEQUENCE</scope>
    <source>
        <strain evidence="1">CtP0x5</strain>
    </source>
</reference>
<protein>
    <submittedName>
        <fullName evidence="1">Uncharacterized protein</fullName>
    </submittedName>
</protein>
<accession>A0A8S5TG32</accession>
<sequence length="67" mass="7746">MVNAVCFIVFLLIVYGMSHLDEWGVSHNTTPDGYHTDWGEFSKDITLHGKSYAMKQYNRGKYTVKDE</sequence>